<dbReference type="Proteomes" id="UP000315003">
    <property type="component" value="Chromosome"/>
</dbReference>
<keyword evidence="2" id="KW-1185">Reference proteome</keyword>
<gene>
    <name evidence="1" type="ORF">SV7mr_38460</name>
</gene>
<name>A0A517SZ48_9BACT</name>
<dbReference type="EMBL" id="CP036272">
    <property type="protein sequence ID" value="QDT61311.1"/>
    <property type="molecule type" value="Genomic_DNA"/>
</dbReference>
<protein>
    <submittedName>
        <fullName evidence="1">Uncharacterized protein</fullName>
    </submittedName>
</protein>
<organism evidence="1 2">
    <name type="scientific">Stieleria bergensis</name>
    <dbReference type="NCBI Taxonomy" id="2528025"/>
    <lineage>
        <taxon>Bacteria</taxon>
        <taxon>Pseudomonadati</taxon>
        <taxon>Planctomycetota</taxon>
        <taxon>Planctomycetia</taxon>
        <taxon>Pirellulales</taxon>
        <taxon>Pirellulaceae</taxon>
        <taxon>Stieleria</taxon>
    </lineage>
</organism>
<accession>A0A517SZ48</accession>
<sequence>MGFRSAGAFSLYCDQDPVFQFNAHSELRRVFFQGRKLKAAQGSLVELTRRNQAISESPEGKTAAQPLMLSETSIGEEQRKLILDDLKHWLQLIQACLQTEPVAQHQFACVGADAQAFQKKVLTWIQKCPSRQIIADGPGL</sequence>
<dbReference type="AlphaFoldDB" id="A0A517SZ48"/>
<evidence type="ECO:0000313" key="1">
    <source>
        <dbReference type="EMBL" id="QDT61311.1"/>
    </source>
</evidence>
<proteinExistence type="predicted"/>
<reference evidence="1 2" key="1">
    <citation type="submission" date="2019-02" db="EMBL/GenBank/DDBJ databases">
        <title>Deep-cultivation of Planctomycetes and their phenomic and genomic characterization uncovers novel biology.</title>
        <authorList>
            <person name="Wiegand S."/>
            <person name="Jogler M."/>
            <person name="Boedeker C."/>
            <person name="Pinto D."/>
            <person name="Vollmers J."/>
            <person name="Rivas-Marin E."/>
            <person name="Kohn T."/>
            <person name="Peeters S.H."/>
            <person name="Heuer A."/>
            <person name="Rast P."/>
            <person name="Oberbeckmann S."/>
            <person name="Bunk B."/>
            <person name="Jeske O."/>
            <person name="Meyerdierks A."/>
            <person name="Storesund J.E."/>
            <person name="Kallscheuer N."/>
            <person name="Luecker S."/>
            <person name="Lage O.M."/>
            <person name="Pohl T."/>
            <person name="Merkel B.J."/>
            <person name="Hornburger P."/>
            <person name="Mueller R.-W."/>
            <person name="Bruemmer F."/>
            <person name="Labrenz M."/>
            <person name="Spormann A.M."/>
            <person name="Op den Camp H."/>
            <person name="Overmann J."/>
            <person name="Amann R."/>
            <person name="Jetten M.S.M."/>
            <person name="Mascher T."/>
            <person name="Medema M.H."/>
            <person name="Devos D.P."/>
            <person name="Kaster A.-K."/>
            <person name="Ovreas L."/>
            <person name="Rohde M."/>
            <person name="Galperin M.Y."/>
            <person name="Jogler C."/>
        </authorList>
    </citation>
    <scope>NUCLEOTIDE SEQUENCE [LARGE SCALE GENOMIC DNA]</scope>
    <source>
        <strain evidence="1 2">SV_7m_r</strain>
    </source>
</reference>
<evidence type="ECO:0000313" key="2">
    <source>
        <dbReference type="Proteomes" id="UP000315003"/>
    </source>
</evidence>